<accession>A0A4P9YT86</accession>
<evidence type="ECO:0000256" key="7">
    <source>
        <dbReference type="ARBA" id="ARBA00035399"/>
    </source>
</evidence>
<feature type="region of interest" description="Disordered" evidence="8">
    <location>
        <begin position="171"/>
        <end position="194"/>
    </location>
</feature>
<reference evidence="10" key="1">
    <citation type="journal article" date="2018" name="Nat. Microbiol.">
        <title>Leveraging single-cell genomics to expand the fungal tree of life.</title>
        <authorList>
            <person name="Ahrendt S.R."/>
            <person name="Quandt C.A."/>
            <person name="Ciobanu D."/>
            <person name="Clum A."/>
            <person name="Salamov A."/>
            <person name="Andreopoulos B."/>
            <person name="Cheng J.F."/>
            <person name="Woyke T."/>
            <person name="Pelin A."/>
            <person name="Henrissat B."/>
            <person name="Reynolds N.K."/>
            <person name="Benny G.L."/>
            <person name="Smith M.E."/>
            <person name="James T.Y."/>
            <person name="Grigoriev I.V."/>
        </authorList>
    </citation>
    <scope>NUCLEOTIDE SEQUENCE [LARGE SCALE GENOMIC DNA]</scope>
    <source>
        <strain evidence="10">Benny S71-1</strain>
    </source>
</reference>
<dbReference type="PANTHER" id="PTHR21183">
    <property type="entry name" value="RIBOSOMAL PROTEIN L47, MITOCHONDRIAL-RELATED"/>
    <property type="match status" value="1"/>
</dbReference>
<protein>
    <recommendedName>
        <fullName evidence="6">Large ribosomal subunit protein uL29m</fullName>
    </recommendedName>
    <alternativeName>
        <fullName evidence="7">54S ribosomal protein L4, mitochondrial</fullName>
    </alternativeName>
</protein>
<dbReference type="SUPFAM" id="SSF46561">
    <property type="entry name" value="Ribosomal protein L29 (L29p)"/>
    <property type="match status" value="1"/>
</dbReference>
<feature type="compositionally biased region" description="Low complexity" evidence="8">
    <location>
        <begin position="176"/>
        <end position="194"/>
    </location>
</feature>
<dbReference type="GO" id="GO:0005762">
    <property type="term" value="C:mitochondrial large ribosomal subunit"/>
    <property type="evidence" value="ECO:0007669"/>
    <property type="project" value="TreeGrafter"/>
</dbReference>
<evidence type="ECO:0000256" key="8">
    <source>
        <dbReference type="SAM" id="MobiDB-lite"/>
    </source>
</evidence>
<comment type="subcellular location">
    <subcellularLocation>
        <location evidence="1">Mitochondrion</location>
    </subcellularLocation>
</comment>
<keyword evidence="4" id="KW-0496">Mitochondrion</keyword>
<sequence>MSLWTRPSVQSGLLCRVFGAGLVRPLAMFSTGRPATNATTTNATTDPSSKQRHGLWDFFENGQALPKEPTYTGRAWRAAELRHKSFDDLHKLWYVLLKERNLLSSQWAEAKRYGITPQQFTTFGREVKCRKSMARILTVLRERQLAYERAIKRHRRERFVARRAAEYKAMREARAKAQPQQEQQAVQSEASSTA</sequence>
<dbReference type="OrthoDB" id="270763at2759"/>
<evidence type="ECO:0000256" key="3">
    <source>
        <dbReference type="ARBA" id="ARBA00022980"/>
    </source>
</evidence>
<keyword evidence="10" id="KW-1185">Reference proteome</keyword>
<organism evidence="9 10">
    <name type="scientific">Syncephalis pseudoplumigaleata</name>
    <dbReference type="NCBI Taxonomy" id="1712513"/>
    <lineage>
        <taxon>Eukaryota</taxon>
        <taxon>Fungi</taxon>
        <taxon>Fungi incertae sedis</taxon>
        <taxon>Zoopagomycota</taxon>
        <taxon>Zoopagomycotina</taxon>
        <taxon>Zoopagomycetes</taxon>
        <taxon>Zoopagales</taxon>
        <taxon>Piptocephalidaceae</taxon>
        <taxon>Syncephalis</taxon>
    </lineage>
</organism>
<keyword evidence="3 9" id="KW-0689">Ribosomal protein</keyword>
<dbReference type="EMBL" id="KZ991284">
    <property type="protein sequence ID" value="RKP23126.1"/>
    <property type="molecule type" value="Genomic_DNA"/>
</dbReference>
<dbReference type="GO" id="GO:0003735">
    <property type="term" value="F:structural constituent of ribosome"/>
    <property type="evidence" value="ECO:0007669"/>
    <property type="project" value="InterPro"/>
</dbReference>
<dbReference type="InterPro" id="IPR038340">
    <property type="entry name" value="MRP-L47_sf"/>
</dbReference>
<dbReference type="InterPro" id="IPR036049">
    <property type="entry name" value="Ribosomal_uL29_sf"/>
</dbReference>
<dbReference type="AlphaFoldDB" id="A0A4P9YT86"/>
<gene>
    <name evidence="9" type="ORF">SYNPS1DRAFT_31172</name>
</gene>
<evidence type="ECO:0000313" key="10">
    <source>
        <dbReference type="Proteomes" id="UP000278143"/>
    </source>
</evidence>
<proteinExistence type="inferred from homology"/>
<evidence type="ECO:0000256" key="2">
    <source>
        <dbReference type="ARBA" id="ARBA00009254"/>
    </source>
</evidence>
<comment type="similarity">
    <text evidence="2">Belongs to the universal ribosomal protein uL29 family.</text>
</comment>
<dbReference type="Gene3D" id="6.10.330.20">
    <property type="match status" value="1"/>
</dbReference>
<evidence type="ECO:0000313" key="9">
    <source>
        <dbReference type="EMBL" id="RKP23126.1"/>
    </source>
</evidence>
<evidence type="ECO:0000256" key="1">
    <source>
        <dbReference type="ARBA" id="ARBA00004173"/>
    </source>
</evidence>
<evidence type="ECO:0000256" key="5">
    <source>
        <dbReference type="ARBA" id="ARBA00023274"/>
    </source>
</evidence>
<evidence type="ECO:0000256" key="4">
    <source>
        <dbReference type="ARBA" id="ARBA00023128"/>
    </source>
</evidence>
<dbReference type="Pfam" id="PF06984">
    <property type="entry name" value="MRP-L47"/>
    <property type="match status" value="1"/>
</dbReference>
<dbReference type="InterPro" id="IPR010729">
    <property type="entry name" value="Ribosomal_uL29_mit"/>
</dbReference>
<dbReference type="GO" id="GO:0032543">
    <property type="term" value="P:mitochondrial translation"/>
    <property type="evidence" value="ECO:0007669"/>
    <property type="project" value="TreeGrafter"/>
</dbReference>
<dbReference type="PANTHER" id="PTHR21183:SF18">
    <property type="entry name" value="LARGE RIBOSOMAL SUBUNIT PROTEIN UL29M"/>
    <property type="match status" value="1"/>
</dbReference>
<keyword evidence="5" id="KW-0687">Ribonucleoprotein</keyword>
<dbReference type="Proteomes" id="UP000278143">
    <property type="component" value="Unassembled WGS sequence"/>
</dbReference>
<evidence type="ECO:0000256" key="6">
    <source>
        <dbReference type="ARBA" id="ARBA00035289"/>
    </source>
</evidence>
<name>A0A4P9YT86_9FUNG</name>